<organism evidence="1 2">
    <name type="scientific">Azorhizobium oxalatiphilum</name>
    <dbReference type="NCBI Taxonomy" id="980631"/>
    <lineage>
        <taxon>Bacteria</taxon>
        <taxon>Pseudomonadati</taxon>
        <taxon>Pseudomonadota</taxon>
        <taxon>Alphaproteobacteria</taxon>
        <taxon>Hyphomicrobiales</taxon>
        <taxon>Xanthobacteraceae</taxon>
        <taxon>Azorhizobium</taxon>
    </lineage>
</organism>
<sequence>MTTAAQKPARLPAAARPLIGMAELVRGCEAGRDMEPVFNGLVARLEADPTDAAALLDISTFLLIRKARAKGEQAQAGALAMARRFHRTYGKGGGLRIVAFVTAGDLMANTPLDFLLTGSDFELDLVYVDADTDDLSELPAHDLVIVALGESPENQPVLARLDALLKDWPVPVFNGPASRIAGLTRDGVCAMFRDDPHVLSPAAIRVPRADLQAMAEVMHMAGVPRYPLIIRPIASHAGEGLELVTNQDGMILYLTTQKEDEFFVSPFIDYSGPDGLFRKQRIAFIDGVAYAAHGATSAHWMVHYVNAGMRKFAERRAEEAEFMGTFDTAYAVRHATAFAKLVERIGLDYFAIDCAELADGRLLMFEADIAMVLHDADSVEMFPYKQEPMARLFAAFQRALLARAGAAGKKGVAAA</sequence>
<dbReference type="RefSeq" id="WP_210324226.1">
    <property type="nucleotide sequence ID" value="NZ_BMCT01000004.1"/>
</dbReference>
<evidence type="ECO:0008006" key="3">
    <source>
        <dbReference type="Google" id="ProtNLM"/>
    </source>
</evidence>
<protein>
    <recommendedName>
        <fullName evidence="3">Glutathione synthase/RimK-type ligase-like ATP-grasp enzyme</fullName>
    </recommendedName>
</protein>
<comment type="caution">
    <text evidence="1">The sequence shown here is derived from an EMBL/GenBank/DDBJ whole genome shotgun (WGS) entry which is preliminary data.</text>
</comment>
<evidence type="ECO:0000313" key="1">
    <source>
        <dbReference type="EMBL" id="GGF69237.1"/>
    </source>
</evidence>
<name>A0A917C2Y7_9HYPH</name>
<dbReference type="EMBL" id="BMCT01000004">
    <property type="protein sequence ID" value="GGF69237.1"/>
    <property type="molecule type" value="Genomic_DNA"/>
</dbReference>
<gene>
    <name evidence="1" type="ORF">GCM10007301_31160</name>
</gene>
<reference evidence="1" key="1">
    <citation type="journal article" date="2014" name="Int. J. Syst. Evol. Microbiol.">
        <title>Complete genome sequence of Corynebacterium casei LMG S-19264T (=DSM 44701T), isolated from a smear-ripened cheese.</title>
        <authorList>
            <consortium name="US DOE Joint Genome Institute (JGI-PGF)"/>
            <person name="Walter F."/>
            <person name="Albersmeier A."/>
            <person name="Kalinowski J."/>
            <person name="Ruckert C."/>
        </authorList>
    </citation>
    <scope>NUCLEOTIDE SEQUENCE</scope>
    <source>
        <strain evidence="1">CCM 7897</strain>
    </source>
</reference>
<dbReference type="AlphaFoldDB" id="A0A917C2Y7"/>
<dbReference type="Proteomes" id="UP000606044">
    <property type="component" value="Unassembled WGS sequence"/>
</dbReference>
<accession>A0A917C2Y7</accession>
<dbReference type="SUPFAM" id="SSF56059">
    <property type="entry name" value="Glutathione synthetase ATP-binding domain-like"/>
    <property type="match status" value="1"/>
</dbReference>
<evidence type="ECO:0000313" key="2">
    <source>
        <dbReference type="Proteomes" id="UP000606044"/>
    </source>
</evidence>
<keyword evidence="2" id="KW-1185">Reference proteome</keyword>
<proteinExistence type="predicted"/>
<reference evidence="1" key="2">
    <citation type="submission" date="2020-09" db="EMBL/GenBank/DDBJ databases">
        <authorList>
            <person name="Sun Q."/>
            <person name="Sedlacek I."/>
        </authorList>
    </citation>
    <scope>NUCLEOTIDE SEQUENCE</scope>
    <source>
        <strain evidence="1">CCM 7897</strain>
    </source>
</reference>